<proteinExistence type="predicted"/>
<protein>
    <submittedName>
        <fullName evidence="3">Ovule protein</fullName>
    </submittedName>
</protein>
<evidence type="ECO:0000313" key="1">
    <source>
        <dbReference type="EMBL" id="VDP63124.1"/>
    </source>
</evidence>
<name>A0A183KQ93_9TREM</name>
<evidence type="ECO:0000313" key="3">
    <source>
        <dbReference type="WBParaSite" id="SCUD_0001723101-mRNA-1"/>
    </source>
</evidence>
<dbReference type="WBParaSite" id="SCUD_0001723101-mRNA-1">
    <property type="protein sequence ID" value="SCUD_0001723101-mRNA-1"/>
    <property type="gene ID" value="SCUD_0001723101"/>
</dbReference>
<reference evidence="1 2" key="2">
    <citation type="submission" date="2018-11" db="EMBL/GenBank/DDBJ databases">
        <authorList>
            <consortium name="Pathogen Informatics"/>
        </authorList>
    </citation>
    <scope>NUCLEOTIDE SEQUENCE [LARGE SCALE GENOMIC DNA]</scope>
    <source>
        <strain evidence="1">Dakar</strain>
        <strain evidence="2">Dakar, Senegal</strain>
    </source>
</reference>
<organism evidence="3">
    <name type="scientific">Schistosoma curassoni</name>
    <dbReference type="NCBI Taxonomy" id="6186"/>
    <lineage>
        <taxon>Eukaryota</taxon>
        <taxon>Metazoa</taxon>
        <taxon>Spiralia</taxon>
        <taxon>Lophotrochozoa</taxon>
        <taxon>Platyhelminthes</taxon>
        <taxon>Trematoda</taxon>
        <taxon>Digenea</taxon>
        <taxon>Strigeidida</taxon>
        <taxon>Schistosomatoidea</taxon>
        <taxon>Schistosomatidae</taxon>
        <taxon>Schistosoma</taxon>
    </lineage>
</organism>
<dbReference type="Proteomes" id="UP000279833">
    <property type="component" value="Unassembled WGS sequence"/>
</dbReference>
<accession>A0A183KQ93</accession>
<gene>
    <name evidence="1" type="ORF">SCUD_LOCUS17228</name>
</gene>
<dbReference type="EMBL" id="UZAK01039534">
    <property type="protein sequence ID" value="VDP63124.1"/>
    <property type="molecule type" value="Genomic_DNA"/>
</dbReference>
<keyword evidence="2" id="KW-1185">Reference proteome</keyword>
<evidence type="ECO:0000313" key="2">
    <source>
        <dbReference type="Proteomes" id="UP000279833"/>
    </source>
</evidence>
<dbReference type="AlphaFoldDB" id="A0A183KQ93"/>
<sequence length="101" mass="11458">MYLHCRVDVHSGTQTQYHSLLAVESSSTRVSSSLGLVSWMYLHLRVDVYSGTPAQYRSLRTPSLYPLSYLVLIPTWLCNGVKLYSLGVVYLYLPIVIQDCN</sequence>
<reference evidence="3" key="1">
    <citation type="submission" date="2016-06" db="UniProtKB">
        <authorList>
            <consortium name="WormBaseParasite"/>
        </authorList>
    </citation>
    <scope>IDENTIFICATION</scope>
</reference>